<protein>
    <submittedName>
        <fullName evidence="1">Phenylacetate--CoA ligase family protein</fullName>
    </submittedName>
</protein>
<comment type="caution">
    <text evidence="1">The sequence shown here is derived from an EMBL/GenBank/DDBJ whole genome shotgun (WGS) entry which is preliminary data.</text>
</comment>
<evidence type="ECO:0000313" key="2">
    <source>
        <dbReference type="Proteomes" id="UP000297647"/>
    </source>
</evidence>
<name>A0A4Y9R0A9_9BACT</name>
<dbReference type="Gene3D" id="3.40.50.12780">
    <property type="entry name" value="N-terminal domain of ligase-like"/>
    <property type="match status" value="1"/>
</dbReference>
<keyword evidence="2" id="KW-1185">Reference proteome</keyword>
<dbReference type="InterPro" id="IPR053158">
    <property type="entry name" value="CapK_Type1_Caps_Biosynth"/>
</dbReference>
<dbReference type="PANTHER" id="PTHR36932:SF1">
    <property type="entry name" value="CAPSULAR POLYSACCHARIDE BIOSYNTHESIS PROTEIN"/>
    <property type="match status" value="1"/>
</dbReference>
<proteinExistence type="predicted"/>
<dbReference type="EMBL" id="SPSB01000001">
    <property type="protein sequence ID" value="TFV97222.1"/>
    <property type="molecule type" value="Genomic_DNA"/>
</dbReference>
<organism evidence="1 2">
    <name type="scientific">Algoriphagus kandeliae</name>
    <dbReference type="NCBI Taxonomy" id="2562278"/>
    <lineage>
        <taxon>Bacteria</taxon>
        <taxon>Pseudomonadati</taxon>
        <taxon>Bacteroidota</taxon>
        <taxon>Cytophagia</taxon>
        <taxon>Cytophagales</taxon>
        <taxon>Cyclobacteriaceae</taxon>
        <taxon>Algoriphagus</taxon>
    </lineage>
</organism>
<reference evidence="1 2" key="1">
    <citation type="submission" date="2019-03" db="EMBL/GenBank/DDBJ databases">
        <title>Algoriphagus sp. nov, a new strain isolated from root system soil of mangrove plant Kandelia.</title>
        <authorList>
            <person name="Yin Q."/>
            <person name="Wang K."/>
            <person name="Song Z."/>
        </authorList>
    </citation>
    <scope>NUCLEOTIDE SEQUENCE [LARGE SCALE GENOMIC DNA]</scope>
    <source>
        <strain evidence="1 2">XY-J91</strain>
    </source>
</reference>
<dbReference type="PANTHER" id="PTHR36932">
    <property type="entry name" value="CAPSULAR POLYSACCHARIDE BIOSYNTHESIS PROTEIN"/>
    <property type="match status" value="1"/>
</dbReference>
<keyword evidence="1" id="KW-0436">Ligase</keyword>
<dbReference type="GO" id="GO:0016874">
    <property type="term" value="F:ligase activity"/>
    <property type="evidence" value="ECO:0007669"/>
    <property type="project" value="UniProtKB-KW"/>
</dbReference>
<dbReference type="InterPro" id="IPR042099">
    <property type="entry name" value="ANL_N_sf"/>
</dbReference>
<sequence length="433" mass="50884">MLNWLKKIIFKKGANKRNPSLINHFDDLIASDFWPKNKLNQLAEKRLKDLLVWSFENSPFYKKKIVEAGFDPYLENFDWKNFKKIPITTKSDLVNYNSVIQVPPSKFGKTFYCESSGTSGQVLSFIRDENWDSFIRAAQMRGYSWYNVNPWDFNIYFWGYNSSFLKKLRLRILDFLVNRFRIFDYNEKSIRELKKKGVNAVYIEGYSSMIYEMAKLIPKASKDFKKLRLVKATSEKIFPHYKTAVKQAFNIELRSEYGAAEAGIIAFECPEGKMHIVEEGVYVEVGENQELIITNLVSKSFPIIRYQLGDAVVLENESATCACGREHRIIKEIQGRVGKNIYGKTKLFPSLTLYYMFKNIFFQYNKSIDYQAVQYEKGRLEILTLEKLTDIEKSWVIHESNKYFKDEVTVKFKVAKDFRLEKGKLRDFISKIE</sequence>
<dbReference type="SUPFAM" id="SSF56801">
    <property type="entry name" value="Acetyl-CoA synthetase-like"/>
    <property type="match status" value="1"/>
</dbReference>
<dbReference type="RefSeq" id="WP_135069417.1">
    <property type="nucleotide sequence ID" value="NZ_SPSB01000001.1"/>
</dbReference>
<gene>
    <name evidence="1" type="ORF">E4S40_00775</name>
</gene>
<evidence type="ECO:0000313" key="1">
    <source>
        <dbReference type="EMBL" id="TFV97222.1"/>
    </source>
</evidence>
<accession>A0A4Y9R0A9</accession>
<dbReference type="AlphaFoldDB" id="A0A4Y9R0A9"/>
<dbReference type="Proteomes" id="UP000297647">
    <property type="component" value="Unassembled WGS sequence"/>
</dbReference>
<dbReference type="OrthoDB" id="580775at2"/>